<dbReference type="GO" id="GO:0046983">
    <property type="term" value="F:protein dimerization activity"/>
    <property type="evidence" value="ECO:0007669"/>
    <property type="project" value="InterPro"/>
</dbReference>
<evidence type="ECO:0000256" key="6">
    <source>
        <dbReference type="ARBA" id="ARBA00022485"/>
    </source>
</evidence>
<evidence type="ECO:0000256" key="16">
    <source>
        <dbReference type="SAM" id="Phobius"/>
    </source>
</evidence>
<evidence type="ECO:0000256" key="2">
    <source>
        <dbReference type="ARBA" id="ARBA00001966"/>
    </source>
</evidence>
<dbReference type="RefSeq" id="WP_121220437.1">
    <property type="nucleotide sequence ID" value="NZ_JBIUBA010000050.1"/>
</dbReference>
<evidence type="ECO:0000256" key="12">
    <source>
        <dbReference type="ARBA" id="ARBA00023012"/>
    </source>
</evidence>
<keyword evidence="8" id="KW-0808">Transferase</keyword>
<dbReference type="SMART" id="SM00387">
    <property type="entry name" value="HATPase_c"/>
    <property type="match status" value="1"/>
</dbReference>
<dbReference type="InterPro" id="IPR011712">
    <property type="entry name" value="Sig_transdc_His_kin_sub3_dim/P"/>
</dbReference>
<evidence type="ECO:0000256" key="7">
    <source>
        <dbReference type="ARBA" id="ARBA00022490"/>
    </source>
</evidence>
<accession>A0A495X4U2</accession>
<evidence type="ECO:0000256" key="8">
    <source>
        <dbReference type="ARBA" id="ARBA00022679"/>
    </source>
</evidence>
<dbReference type="AlphaFoldDB" id="A0A495X4U2"/>
<keyword evidence="10 18" id="KW-0418">Kinase</keyword>
<evidence type="ECO:0000256" key="4">
    <source>
        <dbReference type="ARBA" id="ARBA00012438"/>
    </source>
</evidence>
<gene>
    <name evidence="18" type="ORF">DFJ66_2203</name>
</gene>
<keyword evidence="16" id="KW-0472">Membrane</keyword>
<evidence type="ECO:0000256" key="9">
    <source>
        <dbReference type="ARBA" id="ARBA00022723"/>
    </source>
</evidence>
<evidence type="ECO:0000256" key="3">
    <source>
        <dbReference type="ARBA" id="ARBA00004496"/>
    </source>
</evidence>
<dbReference type="EMBL" id="RBXR01000001">
    <property type="protein sequence ID" value="RKT69010.1"/>
    <property type="molecule type" value="Genomic_DNA"/>
</dbReference>
<dbReference type="GO" id="GO:0051539">
    <property type="term" value="F:4 iron, 4 sulfur cluster binding"/>
    <property type="evidence" value="ECO:0007669"/>
    <property type="project" value="UniProtKB-KW"/>
</dbReference>
<evidence type="ECO:0000313" key="18">
    <source>
        <dbReference type="EMBL" id="RKT69010.1"/>
    </source>
</evidence>
<dbReference type="Gene3D" id="3.30.565.10">
    <property type="entry name" value="Histidine kinase-like ATPase, C-terminal domain"/>
    <property type="match status" value="1"/>
</dbReference>
<protein>
    <recommendedName>
        <fullName evidence="5">Oxygen sensor histidine kinase NreB</fullName>
        <ecNumber evidence="4">2.7.13.3</ecNumber>
    </recommendedName>
    <alternativeName>
        <fullName evidence="15">Nitrogen regulation protein B</fullName>
    </alternativeName>
</protein>
<evidence type="ECO:0000313" key="19">
    <source>
        <dbReference type="Proteomes" id="UP000272729"/>
    </source>
</evidence>
<dbReference type="InterPro" id="IPR004358">
    <property type="entry name" value="Sig_transdc_His_kin-like_C"/>
</dbReference>
<feature type="transmembrane region" description="Helical" evidence="16">
    <location>
        <begin position="89"/>
        <end position="106"/>
    </location>
</feature>
<dbReference type="InterPro" id="IPR050482">
    <property type="entry name" value="Sensor_HK_TwoCompSys"/>
</dbReference>
<evidence type="ECO:0000256" key="13">
    <source>
        <dbReference type="ARBA" id="ARBA00023014"/>
    </source>
</evidence>
<comment type="caution">
    <text evidence="18">The sequence shown here is derived from an EMBL/GenBank/DDBJ whole genome shotgun (WGS) entry which is preliminary data.</text>
</comment>
<reference evidence="18 19" key="1">
    <citation type="submission" date="2018-10" db="EMBL/GenBank/DDBJ databases">
        <title>Sequencing the genomes of 1000 actinobacteria strains.</title>
        <authorList>
            <person name="Klenk H.-P."/>
        </authorList>
    </citation>
    <scope>NUCLEOTIDE SEQUENCE [LARGE SCALE GENOMIC DNA]</scope>
    <source>
        <strain evidence="18 19">DSM 43911</strain>
    </source>
</reference>
<proteinExistence type="predicted"/>
<dbReference type="InterPro" id="IPR017205">
    <property type="entry name" value="Sig_transdc_His_kinase_ChrS"/>
</dbReference>
<dbReference type="SUPFAM" id="SSF55874">
    <property type="entry name" value="ATPase domain of HSP90 chaperone/DNA topoisomerase II/histidine kinase"/>
    <property type="match status" value="1"/>
</dbReference>
<feature type="transmembrane region" description="Helical" evidence="16">
    <location>
        <begin position="12"/>
        <end position="37"/>
    </location>
</feature>
<dbReference type="PIRSF" id="PIRSF037434">
    <property type="entry name" value="STHK_ChrS"/>
    <property type="match status" value="1"/>
</dbReference>
<keyword evidence="12" id="KW-0902">Two-component regulatory system</keyword>
<evidence type="ECO:0000259" key="17">
    <source>
        <dbReference type="PROSITE" id="PS50109"/>
    </source>
</evidence>
<keyword evidence="7" id="KW-0963">Cytoplasm</keyword>
<evidence type="ECO:0000256" key="14">
    <source>
        <dbReference type="ARBA" id="ARBA00024827"/>
    </source>
</evidence>
<dbReference type="Proteomes" id="UP000272729">
    <property type="component" value="Unassembled WGS sequence"/>
</dbReference>
<dbReference type="EC" id="2.7.13.3" evidence="4"/>
<dbReference type="PRINTS" id="PR00344">
    <property type="entry name" value="BCTRLSENSOR"/>
</dbReference>
<dbReference type="InterPro" id="IPR003594">
    <property type="entry name" value="HATPase_dom"/>
</dbReference>
<dbReference type="InterPro" id="IPR005467">
    <property type="entry name" value="His_kinase_dom"/>
</dbReference>
<keyword evidence="13" id="KW-0411">Iron-sulfur</keyword>
<feature type="transmembrane region" description="Helical" evidence="16">
    <location>
        <begin position="112"/>
        <end position="135"/>
    </location>
</feature>
<comment type="function">
    <text evidence="14">Member of the two-component regulatory system NreB/NreC involved in the control of dissimilatory nitrate/nitrite reduction in response to oxygen. NreB functions as a direct oxygen sensor histidine kinase which is autophosphorylated, in the absence of oxygen, probably at the conserved histidine residue, and transfers its phosphate group probably to a conserved aspartate residue of NreC. NreB/NreC activates the expression of the nitrate (narGHJI) and nitrite (nir) reductase operons, as well as the putative nitrate transporter gene narT.</text>
</comment>
<dbReference type="Pfam" id="PF02518">
    <property type="entry name" value="HATPase_c"/>
    <property type="match status" value="1"/>
</dbReference>
<dbReference type="GO" id="GO:0005737">
    <property type="term" value="C:cytoplasm"/>
    <property type="evidence" value="ECO:0007669"/>
    <property type="project" value="UniProtKB-SubCell"/>
</dbReference>
<evidence type="ECO:0000256" key="1">
    <source>
        <dbReference type="ARBA" id="ARBA00000085"/>
    </source>
</evidence>
<dbReference type="GO" id="GO:0046872">
    <property type="term" value="F:metal ion binding"/>
    <property type="evidence" value="ECO:0007669"/>
    <property type="project" value="UniProtKB-KW"/>
</dbReference>
<dbReference type="Gene3D" id="1.20.5.1930">
    <property type="match status" value="1"/>
</dbReference>
<evidence type="ECO:0000256" key="11">
    <source>
        <dbReference type="ARBA" id="ARBA00023004"/>
    </source>
</evidence>
<keyword evidence="16" id="KW-0812">Transmembrane</keyword>
<dbReference type="GO" id="GO:0016020">
    <property type="term" value="C:membrane"/>
    <property type="evidence" value="ECO:0007669"/>
    <property type="project" value="InterPro"/>
</dbReference>
<organism evidence="18 19">
    <name type="scientific">Saccharothrix variisporea</name>
    <dbReference type="NCBI Taxonomy" id="543527"/>
    <lineage>
        <taxon>Bacteria</taxon>
        <taxon>Bacillati</taxon>
        <taxon>Actinomycetota</taxon>
        <taxon>Actinomycetes</taxon>
        <taxon>Pseudonocardiales</taxon>
        <taxon>Pseudonocardiaceae</taxon>
        <taxon>Saccharothrix</taxon>
    </lineage>
</organism>
<dbReference type="GO" id="GO:0000155">
    <property type="term" value="F:phosphorelay sensor kinase activity"/>
    <property type="evidence" value="ECO:0007669"/>
    <property type="project" value="InterPro"/>
</dbReference>
<comment type="cofactor">
    <cofactor evidence="2">
        <name>[4Fe-4S] cluster</name>
        <dbReference type="ChEBI" id="CHEBI:49883"/>
    </cofactor>
</comment>
<dbReference type="PROSITE" id="PS50109">
    <property type="entry name" value="HIS_KIN"/>
    <property type="match status" value="1"/>
</dbReference>
<dbReference type="OrthoDB" id="144293at2"/>
<comment type="subcellular location">
    <subcellularLocation>
        <location evidence="3">Cytoplasm</location>
    </subcellularLocation>
</comment>
<keyword evidence="6" id="KW-0004">4Fe-4S</keyword>
<dbReference type="PANTHER" id="PTHR24421">
    <property type="entry name" value="NITRATE/NITRITE SENSOR PROTEIN NARX-RELATED"/>
    <property type="match status" value="1"/>
</dbReference>
<feature type="domain" description="Histidine kinase" evidence="17">
    <location>
        <begin position="275"/>
        <end position="364"/>
    </location>
</feature>
<evidence type="ECO:0000256" key="5">
    <source>
        <dbReference type="ARBA" id="ARBA00017322"/>
    </source>
</evidence>
<dbReference type="InterPro" id="IPR036890">
    <property type="entry name" value="HATPase_C_sf"/>
</dbReference>
<keyword evidence="9" id="KW-0479">Metal-binding</keyword>
<sequence length="365" mass="38270">MTTHRFARPWPVHVLVAVLLAVVVFRGGAVAAGGFALVYALGVVVPPRWWLLLVTAAWVGVLVASPDGVWLAFPLFLLQAHLLPRVPGLLAVAGTTAVAVAGFAWHRGGFTVAAVVGPTLGAVVTVAGVLGYQALYRESERRRQLIDQLEATRASLAAAERERGVLGERERLAREIHDTLAQGLSSIQLLLRAASRSLPDDPVTAAGHVEQARATAQDNLAEARRFVHALTPPDLAGKSLPAALRRLCEGTAELPTTLHVDGTPVPLPTAHEVALLRVAQSAVANAVRHARAGHADLTLSYMDDRVTLDVLDDGVGFDPDAVTASGGFGLVAMRARVAELGGSLVVESAPGQGTALAVSFPRTEP</sequence>
<keyword evidence="16" id="KW-1133">Transmembrane helix</keyword>
<keyword evidence="11" id="KW-0408">Iron</keyword>
<name>A0A495X4U2_9PSEU</name>
<dbReference type="CDD" id="cd16917">
    <property type="entry name" value="HATPase_UhpB-NarQ-NarX-like"/>
    <property type="match status" value="1"/>
</dbReference>
<evidence type="ECO:0000256" key="15">
    <source>
        <dbReference type="ARBA" id="ARBA00030800"/>
    </source>
</evidence>
<evidence type="ECO:0000256" key="10">
    <source>
        <dbReference type="ARBA" id="ARBA00022777"/>
    </source>
</evidence>
<dbReference type="PANTHER" id="PTHR24421:SF62">
    <property type="entry name" value="SENSORY TRANSDUCTION HISTIDINE KINASE"/>
    <property type="match status" value="1"/>
</dbReference>
<feature type="transmembrane region" description="Helical" evidence="16">
    <location>
        <begin position="49"/>
        <end position="77"/>
    </location>
</feature>
<keyword evidence="19" id="KW-1185">Reference proteome</keyword>
<comment type="catalytic activity">
    <reaction evidence="1">
        <text>ATP + protein L-histidine = ADP + protein N-phospho-L-histidine.</text>
        <dbReference type="EC" id="2.7.13.3"/>
    </reaction>
</comment>
<dbReference type="Pfam" id="PF07730">
    <property type="entry name" value="HisKA_3"/>
    <property type="match status" value="1"/>
</dbReference>